<evidence type="ECO:0000259" key="3">
    <source>
        <dbReference type="Pfam" id="PF00823"/>
    </source>
</evidence>
<dbReference type="InterPro" id="IPR038332">
    <property type="entry name" value="PPE_sf"/>
</dbReference>
<feature type="region of interest" description="Disordered" evidence="2">
    <location>
        <begin position="214"/>
        <end position="318"/>
    </location>
</feature>
<dbReference type="OrthoDB" id="3872984at2"/>
<reference evidence="4 5" key="1">
    <citation type="submission" date="2018-11" db="EMBL/GenBank/DDBJ databases">
        <title>Sequencing the genomes of 1000 actinobacteria strains.</title>
        <authorList>
            <person name="Klenk H.-P."/>
        </authorList>
    </citation>
    <scope>NUCLEOTIDE SEQUENCE [LARGE SCALE GENOMIC DNA]</scope>
    <source>
        <strain evidence="4 5">DSM 44780</strain>
    </source>
</reference>
<proteinExistence type="inferred from homology"/>
<dbReference type="EMBL" id="RJVJ01000001">
    <property type="protein sequence ID" value="ROR44203.1"/>
    <property type="molecule type" value="Genomic_DNA"/>
</dbReference>
<dbReference type="Pfam" id="PF00823">
    <property type="entry name" value="PPE"/>
    <property type="match status" value="1"/>
</dbReference>
<evidence type="ECO:0000256" key="2">
    <source>
        <dbReference type="SAM" id="MobiDB-lite"/>
    </source>
</evidence>
<evidence type="ECO:0000313" key="5">
    <source>
        <dbReference type="Proteomes" id="UP000267408"/>
    </source>
</evidence>
<comment type="similarity">
    <text evidence="1">Belongs to the mycobacterial PPE family.</text>
</comment>
<name>A0A8G1UHV0_9ACTN</name>
<gene>
    <name evidence="4" type="ORF">EDD39_2384</name>
</gene>
<feature type="compositionally biased region" description="Gly residues" evidence="2">
    <location>
        <begin position="268"/>
        <end position="318"/>
    </location>
</feature>
<accession>A0A8G1UHV0</accession>
<feature type="compositionally biased region" description="Gly residues" evidence="2">
    <location>
        <begin position="454"/>
        <end position="472"/>
    </location>
</feature>
<dbReference type="AlphaFoldDB" id="A0A8G1UHV0"/>
<feature type="compositionally biased region" description="Low complexity" evidence="2">
    <location>
        <begin position="444"/>
        <end position="453"/>
    </location>
</feature>
<feature type="region of interest" description="Disordered" evidence="2">
    <location>
        <begin position="389"/>
        <end position="510"/>
    </location>
</feature>
<dbReference type="SUPFAM" id="SSF140459">
    <property type="entry name" value="PE/PPE dimer-like"/>
    <property type="match status" value="1"/>
</dbReference>
<dbReference type="Gene3D" id="1.20.1260.20">
    <property type="entry name" value="PPE superfamily"/>
    <property type="match status" value="1"/>
</dbReference>
<dbReference type="Proteomes" id="UP000267408">
    <property type="component" value="Unassembled WGS sequence"/>
</dbReference>
<feature type="compositionally biased region" description="Gly residues" evidence="2">
    <location>
        <begin position="389"/>
        <end position="418"/>
    </location>
</feature>
<protein>
    <submittedName>
        <fullName evidence="4">PPE family protein</fullName>
    </submittedName>
</protein>
<feature type="compositionally biased region" description="Polar residues" evidence="2">
    <location>
        <begin position="500"/>
        <end position="510"/>
    </location>
</feature>
<evidence type="ECO:0000256" key="1">
    <source>
        <dbReference type="ARBA" id="ARBA00010652"/>
    </source>
</evidence>
<comment type="caution">
    <text evidence="4">The sequence shown here is derived from an EMBL/GenBank/DDBJ whole genome shotgun (WGS) entry which is preliminary data.</text>
</comment>
<dbReference type="InterPro" id="IPR000030">
    <property type="entry name" value="PPE_dom"/>
</dbReference>
<feature type="compositionally biased region" description="Low complexity" evidence="2">
    <location>
        <begin position="214"/>
        <end position="234"/>
    </location>
</feature>
<feature type="domain" description="PPE" evidence="3">
    <location>
        <begin position="26"/>
        <end position="117"/>
    </location>
</feature>
<organism evidence="4 5">
    <name type="scientific">Kitasatospora cineracea</name>
    <dbReference type="NCBI Taxonomy" id="88074"/>
    <lineage>
        <taxon>Bacteria</taxon>
        <taxon>Bacillati</taxon>
        <taxon>Actinomycetota</taxon>
        <taxon>Actinomycetes</taxon>
        <taxon>Kitasatosporales</taxon>
        <taxon>Streptomycetaceae</taxon>
        <taxon>Kitasatospora</taxon>
    </lineage>
</organism>
<evidence type="ECO:0000313" key="4">
    <source>
        <dbReference type="EMBL" id="ROR44203.1"/>
    </source>
</evidence>
<sequence length="510" mass="47963">MKMMDQGGGAGSTDFSAHSHAELISMVHALDSGSVMAAADPWRRAHETLTQIQSALTTATGDATSTWQGNTSDAFHAHMTELAAKVSATAEHVNYTAAALQTLSASIDEAKAAMPEEPGFWDKVGDGISDAAKESVGISDADTQQGIADTRKQQAVGVMQVLAAKYSVASSRLGALKTGLDDNSQDKQVTPPSDGGAAGFIAAITGVGVGAVQSTGRVSGSSGSQTSLKSTSTTRAPQAPKVKAAVIRPTDAGISGGTANPLPQPKGPGTGIDGIQGGTGGIRGGGTSTIGGPGGSGGLQGPSGGGSGGFGGGGTSTGLVGGGGGGTLAGGTGIGARAGFSGNSVSKSGTFGSNGLNGGGAGTGGAAGTGAGAGNGTGGRAGGLGGGGLGGGAGEGGAGGGLRGRAGGSLAGRAGGMVGEAAHGSAGGRAFSEGGSGIGRSRPGQVAGAAEAGHAGGRGQGGATGNGAGMAGHGQSSKRAKKGTSDRPDYLVEDEETWASGGNANPNVVE</sequence>